<evidence type="ECO:0000256" key="4">
    <source>
        <dbReference type="ARBA" id="ARBA00023125"/>
    </source>
</evidence>
<evidence type="ECO:0000256" key="2">
    <source>
        <dbReference type="ARBA" id="ARBA00023015"/>
    </source>
</evidence>
<keyword evidence="8" id="KW-1185">Reference proteome</keyword>
<dbReference type="NCBIfam" id="TIGR02937">
    <property type="entry name" value="sigma70-ECF"/>
    <property type="match status" value="1"/>
</dbReference>
<dbReference type="GO" id="GO:0006352">
    <property type="term" value="P:DNA-templated transcription initiation"/>
    <property type="evidence" value="ECO:0007669"/>
    <property type="project" value="InterPro"/>
</dbReference>
<evidence type="ECO:0000256" key="1">
    <source>
        <dbReference type="ARBA" id="ARBA00007788"/>
    </source>
</evidence>
<reference evidence="7" key="1">
    <citation type="submission" date="2019-09" db="EMBL/GenBank/DDBJ databases">
        <title>Draft genome information of white flower Hibiscus syriacus.</title>
        <authorList>
            <person name="Kim Y.-M."/>
        </authorList>
    </citation>
    <scope>NUCLEOTIDE SEQUENCE [LARGE SCALE GENOMIC DNA]</scope>
    <source>
        <strain evidence="7">YM2019G1</strain>
    </source>
</reference>
<sequence length="128" mass="14694">MNVKRKLQSQFGHEPTLDEWAEVMGLNCSALQAELRTRNKSRDKLIYANFRMVVHVAKQYQGRGLNLPDLLQEGSMGLIKSVEKFKPDVGCRFSIYAYWWIRQTIAKSIIQHSITIHLPVITISSAYA</sequence>
<dbReference type="InterPro" id="IPR014284">
    <property type="entry name" value="RNA_pol_sigma-70_dom"/>
</dbReference>
<dbReference type="GO" id="GO:0003677">
    <property type="term" value="F:DNA binding"/>
    <property type="evidence" value="ECO:0007669"/>
    <property type="project" value="UniProtKB-KW"/>
</dbReference>
<evidence type="ECO:0000256" key="3">
    <source>
        <dbReference type="ARBA" id="ARBA00023082"/>
    </source>
</evidence>
<dbReference type="Gene3D" id="1.20.120.1810">
    <property type="match status" value="1"/>
</dbReference>
<dbReference type="PROSITE" id="PS00715">
    <property type="entry name" value="SIGMA70_1"/>
    <property type="match status" value="1"/>
</dbReference>
<dbReference type="InterPro" id="IPR007627">
    <property type="entry name" value="RNA_pol_sigma70_r2"/>
</dbReference>
<dbReference type="EMBL" id="VEPZ02001598">
    <property type="protein sequence ID" value="KAE8666249.1"/>
    <property type="molecule type" value="Genomic_DNA"/>
</dbReference>
<dbReference type="Pfam" id="PF04542">
    <property type="entry name" value="Sigma70_r2"/>
    <property type="match status" value="1"/>
</dbReference>
<organism evidence="7 8">
    <name type="scientific">Hibiscus syriacus</name>
    <name type="common">Rose of Sharon</name>
    <dbReference type="NCBI Taxonomy" id="106335"/>
    <lineage>
        <taxon>Eukaryota</taxon>
        <taxon>Viridiplantae</taxon>
        <taxon>Streptophyta</taxon>
        <taxon>Embryophyta</taxon>
        <taxon>Tracheophyta</taxon>
        <taxon>Spermatophyta</taxon>
        <taxon>Magnoliopsida</taxon>
        <taxon>eudicotyledons</taxon>
        <taxon>Gunneridae</taxon>
        <taxon>Pentapetalae</taxon>
        <taxon>rosids</taxon>
        <taxon>malvids</taxon>
        <taxon>Malvales</taxon>
        <taxon>Malvaceae</taxon>
        <taxon>Malvoideae</taxon>
        <taxon>Hibiscus</taxon>
    </lineage>
</organism>
<dbReference type="InterPro" id="IPR013325">
    <property type="entry name" value="RNA_pol_sigma_r2"/>
</dbReference>
<dbReference type="SUPFAM" id="SSF88946">
    <property type="entry name" value="Sigma2 domain of RNA polymerase sigma factors"/>
    <property type="match status" value="1"/>
</dbReference>
<evidence type="ECO:0000313" key="8">
    <source>
        <dbReference type="Proteomes" id="UP000436088"/>
    </source>
</evidence>
<dbReference type="AlphaFoldDB" id="A0A6A2Y2R0"/>
<feature type="domain" description="RNA polymerase sigma-70" evidence="6">
    <location>
        <begin position="69"/>
        <end position="82"/>
    </location>
</feature>
<protein>
    <recommendedName>
        <fullName evidence="6">RNA polymerase sigma-70 domain-containing protein</fullName>
    </recommendedName>
</protein>
<keyword evidence="5" id="KW-0804">Transcription</keyword>
<evidence type="ECO:0000313" key="7">
    <source>
        <dbReference type="EMBL" id="KAE8666249.1"/>
    </source>
</evidence>
<comment type="similarity">
    <text evidence="1">Belongs to the sigma-70 factor family.</text>
</comment>
<proteinExistence type="inferred from homology"/>
<dbReference type="PANTHER" id="PTHR30603:SF45">
    <property type="entry name" value="RNA POLYMERASE SIGMA FACTOR SIGF, CHLOROPLASTIC"/>
    <property type="match status" value="1"/>
</dbReference>
<dbReference type="PANTHER" id="PTHR30603">
    <property type="entry name" value="RNA POLYMERASE SIGMA FACTOR RPO"/>
    <property type="match status" value="1"/>
</dbReference>
<dbReference type="Proteomes" id="UP000436088">
    <property type="component" value="Unassembled WGS sequence"/>
</dbReference>
<comment type="caution">
    <text evidence="7">The sequence shown here is derived from an EMBL/GenBank/DDBJ whole genome shotgun (WGS) entry which is preliminary data.</text>
</comment>
<keyword evidence="3" id="KW-0731">Sigma factor</keyword>
<gene>
    <name evidence="7" type="ORF">F3Y22_tig00112503pilonHSYRG00130</name>
</gene>
<accession>A0A6A2Y2R0</accession>
<keyword evidence="2" id="KW-0805">Transcription regulation</keyword>
<dbReference type="PRINTS" id="PR00046">
    <property type="entry name" value="SIGMA70FCT"/>
</dbReference>
<dbReference type="InterPro" id="IPR000943">
    <property type="entry name" value="RNA_pol_sigma70"/>
</dbReference>
<name>A0A6A2Y2R0_HIBSY</name>
<evidence type="ECO:0000256" key="5">
    <source>
        <dbReference type="ARBA" id="ARBA00023163"/>
    </source>
</evidence>
<dbReference type="GO" id="GO:0016987">
    <property type="term" value="F:sigma factor activity"/>
    <property type="evidence" value="ECO:0007669"/>
    <property type="project" value="UniProtKB-KW"/>
</dbReference>
<evidence type="ECO:0000259" key="6">
    <source>
        <dbReference type="PROSITE" id="PS00715"/>
    </source>
</evidence>
<keyword evidence="4" id="KW-0238">DNA-binding</keyword>
<dbReference type="InterPro" id="IPR050239">
    <property type="entry name" value="Sigma-70_RNA_pol_init_factors"/>
</dbReference>